<dbReference type="Gene3D" id="3.40.50.1010">
    <property type="entry name" value="5'-nuclease"/>
    <property type="match status" value="1"/>
</dbReference>
<dbReference type="Pfam" id="PF01850">
    <property type="entry name" value="PIN"/>
    <property type="match status" value="1"/>
</dbReference>
<dbReference type="InterPro" id="IPR041705">
    <property type="entry name" value="PIN_Sll0205"/>
</dbReference>
<dbReference type="SUPFAM" id="SSF88723">
    <property type="entry name" value="PIN domain-like"/>
    <property type="match status" value="1"/>
</dbReference>
<reference evidence="2 3" key="1">
    <citation type="submission" date="2023-12" db="EMBL/GenBank/DDBJ databases">
        <title>Baltic Sea Cyanobacteria.</title>
        <authorList>
            <person name="Delbaje E."/>
            <person name="Fewer D.P."/>
            <person name="Shishido T.K."/>
        </authorList>
    </citation>
    <scope>NUCLEOTIDE SEQUENCE [LARGE SCALE GENOMIC DNA]</scope>
    <source>
        <strain evidence="2 3">UHCC-0300</strain>
    </source>
</reference>
<dbReference type="PANTHER" id="PTHR36173:SF2">
    <property type="entry name" value="RIBONUCLEASE VAPC16"/>
    <property type="match status" value="1"/>
</dbReference>
<dbReference type="InterPro" id="IPR002716">
    <property type="entry name" value="PIN_dom"/>
</dbReference>
<name>A0ABU5U8U1_9CYAN</name>
<dbReference type="InterPro" id="IPR029060">
    <property type="entry name" value="PIN-like_dom_sf"/>
</dbReference>
<accession>A0ABU5U8U1</accession>
<dbReference type="RefSeq" id="WP_323194260.1">
    <property type="nucleotide sequence ID" value="NZ_JAYGHG010000001.1"/>
</dbReference>
<dbReference type="Proteomes" id="UP001302120">
    <property type="component" value="Unassembled WGS sequence"/>
</dbReference>
<dbReference type="CDD" id="cd09872">
    <property type="entry name" value="PIN_Sll0205-like"/>
    <property type="match status" value="1"/>
</dbReference>
<evidence type="ECO:0000313" key="3">
    <source>
        <dbReference type="Proteomes" id="UP001302120"/>
    </source>
</evidence>
<evidence type="ECO:0000313" key="2">
    <source>
        <dbReference type="EMBL" id="MEA5579919.1"/>
    </source>
</evidence>
<feature type="domain" description="PIN" evidence="1">
    <location>
        <begin position="4"/>
        <end position="115"/>
    </location>
</feature>
<dbReference type="PANTHER" id="PTHR36173">
    <property type="entry name" value="RIBONUCLEASE VAPC16-RELATED"/>
    <property type="match status" value="1"/>
</dbReference>
<protein>
    <submittedName>
        <fullName evidence="2">Type II toxin-antitoxin system VapC family toxin</fullName>
    </submittedName>
</protein>
<evidence type="ECO:0000259" key="1">
    <source>
        <dbReference type="Pfam" id="PF01850"/>
    </source>
</evidence>
<dbReference type="InterPro" id="IPR052919">
    <property type="entry name" value="TA_system_RNase"/>
</dbReference>
<organism evidence="2 3">
    <name type="scientific">Nodularia harveyana UHCC-0300</name>
    <dbReference type="NCBI Taxonomy" id="2974287"/>
    <lineage>
        <taxon>Bacteria</taxon>
        <taxon>Bacillati</taxon>
        <taxon>Cyanobacteriota</taxon>
        <taxon>Cyanophyceae</taxon>
        <taxon>Nostocales</taxon>
        <taxon>Nodulariaceae</taxon>
        <taxon>Nodularia</taxon>
    </lineage>
</organism>
<dbReference type="EMBL" id="JAYGHG010000001">
    <property type="protein sequence ID" value="MEA5579919.1"/>
    <property type="molecule type" value="Genomic_DNA"/>
</dbReference>
<gene>
    <name evidence="2" type="ORF">VB620_01020</name>
</gene>
<comment type="caution">
    <text evidence="2">The sequence shown here is derived from an EMBL/GenBank/DDBJ whole genome shotgun (WGS) entry which is preliminary data.</text>
</comment>
<proteinExistence type="predicted"/>
<sequence length="129" mass="14292">MKLLLDTCALIWALEDHPCLLPEARQQIADSANQVFVSAASAWEIEIKKQKGKLDCPGDLLEAIIFSQFNFLSITVPHAIKAGSLPPYHNDPFDRILIAQAMLEKMILVTSDTKIIGQYGVAFLLAKKI</sequence>
<keyword evidence="3" id="KW-1185">Reference proteome</keyword>